<reference evidence="4 5" key="1">
    <citation type="submission" date="2023-09" db="EMBL/GenBank/DDBJ databases">
        <authorList>
            <person name="Rey-Velasco X."/>
        </authorList>
    </citation>
    <scope>NUCLEOTIDE SEQUENCE [LARGE SCALE GENOMIC DNA]</scope>
    <source>
        <strain evidence="4 5">F260</strain>
    </source>
</reference>
<protein>
    <submittedName>
        <fullName evidence="4">Alpha/beta hydrolase</fullName>
    </submittedName>
</protein>
<dbReference type="InterPro" id="IPR013094">
    <property type="entry name" value="AB_hydrolase_3"/>
</dbReference>
<organism evidence="4 5">
    <name type="scientific">Autumnicola lenta</name>
    <dbReference type="NCBI Taxonomy" id="3075593"/>
    <lineage>
        <taxon>Bacteria</taxon>
        <taxon>Pseudomonadati</taxon>
        <taxon>Bacteroidota</taxon>
        <taxon>Flavobacteriia</taxon>
        <taxon>Flavobacteriales</taxon>
        <taxon>Flavobacteriaceae</taxon>
        <taxon>Autumnicola</taxon>
    </lineage>
</organism>
<dbReference type="PANTHER" id="PTHR48081">
    <property type="entry name" value="AB HYDROLASE SUPERFAMILY PROTEIN C4A8.06C"/>
    <property type="match status" value="1"/>
</dbReference>
<dbReference type="GO" id="GO:0016787">
    <property type="term" value="F:hydrolase activity"/>
    <property type="evidence" value="ECO:0007669"/>
    <property type="project" value="UniProtKB-KW"/>
</dbReference>
<dbReference type="RefSeq" id="WP_311496060.1">
    <property type="nucleotide sequence ID" value="NZ_JAVRHO010000024.1"/>
</dbReference>
<feature type="domain" description="Alpha/beta hydrolase fold-3" evidence="3">
    <location>
        <begin position="433"/>
        <end position="638"/>
    </location>
</feature>
<dbReference type="Pfam" id="PF07859">
    <property type="entry name" value="Abhydrolase_3"/>
    <property type="match status" value="1"/>
</dbReference>
<dbReference type="InterPro" id="IPR029058">
    <property type="entry name" value="AB_hydrolase_fold"/>
</dbReference>
<keyword evidence="2" id="KW-0732">Signal</keyword>
<keyword evidence="5" id="KW-1185">Reference proteome</keyword>
<comment type="caution">
    <text evidence="4">The sequence shown here is derived from an EMBL/GenBank/DDBJ whole genome shotgun (WGS) entry which is preliminary data.</text>
</comment>
<dbReference type="PROSITE" id="PS51257">
    <property type="entry name" value="PROKAR_LIPOPROTEIN"/>
    <property type="match status" value="1"/>
</dbReference>
<feature type="signal peptide" evidence="2">
    <location>
        <begin position="1"/>
        <end position="21"/>
    </location>
</feature>
<dbReference type="Proteomes" id="UP001245285">
    <property type="component" value="Unassembled WGS sequence"/>
</dbReference>
<evidence type="ECO:0000256" key="2">
    <source>
        <dbReference type="SAM" id="SignalP"/>
    </source>
</evidence>
<dbReference type="PANTHER" id="PTHR48081:SF8">
    <property type="entry name" value="ALPHA_BETA HYDROLASE FOLD-3 DOMAIN-CONTAINING PROTEIN-RELATED"/>
    <property type="match status" value="1"/>
</dbReference>
<keyword evidence="1 4" id="KW-0378">Hydrolase</keyword>
<evidence type="ECO:0000313" key="4">
    <source>
        <dbReference type="EMBL" id="MDT0647960.1"/>
    </source>
</evidence>
<feature type="chain" id="PRO_5046667806" evidence="2">
    <location>
        <begin position="22"/>
        <end position="664"/>
    </location>
</feature>
<dbReference type="InterPro" id="IPR050300">
    <property type="entry name" value="GDXG_lipolytic_enzyme"/>
</dbReference>
<sequence length="664" mass="73573">MKKMTMYLVLMVFLGTLFSCTKEETRPNDLNPEKATLSFGSLLNDMVNNRAAIKQQFDEFPDCSDGIPAYVEVALSQDGAWAVGNETDPLQVDLNPNPDDYDGDGIDNYFTEFSYELELDPGDYVLEYFKVFDDSGNELWIAPRSGNFDNFVDNALPLAISLGAGVKKYVSVDVVCFDNRIVNEYGYLFFDINASELIEFCIFGNFCEENGRHYPAHFSVDVWHYSGDSQNPRGEVIVSDSMNNTGVNGEGDFYADPLCITLPSEGNNEYYFEITLLESDEYDAEERLIRSGVITDEDIRDLYDGDDNTEYYHFMEGNCGSEDSPALFDMGNGQELEPEGPTPEWGPSITDPMLVVIEQLLSYDFPPLHTLSAEEARLQPTFADAYMDVIEEYNIPIPNTNVSTTDISIPVEGGAINGRIYTPDTGREDYPVIVYYHGGGWVIAGIDTYDASIRALANKADAIVVAVGYRQAPENKFPTAHNDAYAAYLWTLDNADSFNGNSEEVAVVGESAGGNLAAGVSIMARNNNEQLPVHQALIYPIANYDFNTPSYIEYQNAVPLNRPLMMWFFDKYLNSPAEGDNPLISLVDADLTGLPPSTVISAQIDPLQSEGQQLAQELQDAGVETTYELYIGVTHEFFGMGAVVPQADEAQDLVAAELREAFNN</sequence>
<evidence type="ECO:0000313" key="5">
    <source>
        <dbReference type="Proteomes" id="UP001245285"/>
    </source>
</evidence>
<proteinExistence type="predicted"/>
<evidence type="ECO:0000259" key="3">
    <source>
        <dbReference type="Pfam" id="PF07859"/>
    </source>
</evidence>
<dbReference type="SUPFAM" id="SSF53474">
    <property type="entry name" value="alpha/beta-Hydrolases"/>
    <property type="match status" value="1"/>
</dbReference>
<dbReference type="EMBL" id="JAVRHO010000024">
    <property type="protein sequence ID" value="MDT0647960.1"/>
    <property type="molecule type" value="Genomic_DNA"/>
</dbReference>
<evidence type="ECO:0000256" key="1">
    <source>
        <dbReference type="ARBA" id="ARBA00022801"/>
    </source>
</evidence>
<accession>A0ABU3CNM2</accession>
<dbReference type="Gene3D" id="3.40.50.1820">
    <property type="entry name" value="alpha/beta hydrolase"/>
    <property type="match status" value="1"/>
</dbReference>
<gene>
    <name evidence="4" type="ORF">RM545_14775</name>
</gene>
<name>A0ABU3CNM2_9FLAO</name>